<dbReference type="Pfam" id="PF00440">
    <property type="entry name" value="TetR_N"/>
    <property type="match status" value="1"/>
</dbReference>
<reference evidence="4 5" key="1">
    <citation type="submission" date="2017-06" db="EMBL/GenBank/DDBJ databases">
        <title>Draft genome sequence of anaerobic fermentative bacterium Anaeromicrobium sediminis DY2726D isolated from West Pacific Ocean sediments.</title>
        <authorList>
            <person name="Zeng X."/>
        </authorList>
    </citation>
    <scope>NUCLEOTIDE SEQUENCE [LARGE SCALE GENOMIC DNA]</scope>
    <source>
        <strain evidence="4 5">DY2726D</strain>
    </source>
</reference>
<name>A0A267MDD1_9FIRM</name>
<dbReference type="OrthoDB" id="9814200at2"/>
<sequence length="203" mass="23912">MAKFQRKTRQERVEEIKKGALEVFLKKGYKNTTMEDVIDNTSLSKGGVYNYFGSTKEILVAIMKDGNNISKQRVIKKGINSVKSKDELCKVLAEAAVEKITAELPEKNLYLMFAYEMIYEPQFEQIHMELEKDFYREIGRTIEKEHPFFKVKEYKDEKAFISRVISGLVFANTLFKDKTIFQNHKEYLYKMLEDLFKELIVEE</sequence>
<dbReference type="GO" id="GO:0003677">
    <property type="term" value="F:DNA binding"/>
    <property type="evidence" value="ECO:0007669"/>
    <property type="project" value="UniProtKB-UniRule"/>
</dbReference>
<gene>
    <name evidence="4" type="ORF">CCE28_20100</name>
</gene>
<dbReference type="SUPFAM" id="SSF46689">
    <property type="entry name" value="Homeodomain-like"/>
    <property type="match status" value="1"/>
</dbReference>
<dbReference type="InterPro" id="IPR023772">
    <property type="entry name" value="DNA-bd_HTH_TetR-type_CS"/>
</dbReference>
<dbReference type="EMBL" id="NIBG01000030">
    <property type="protein sequence ID" value="PAB56918.1"/>
    <property type="molecule type" value="Genomic_DNA"/>
</dbReference>
<evidence type="ECO:0000256" key="2">
    <source>
        <dbReference type="PROSITE-ProRule" id="PRU00335"/>
    </source>
</evidence>
<dbReference type="InterPro" id="IPR009057">
    <property type="entry name" value="Homeodomain-like_sf"/>
</dbReference>
<feature type="domain" description="HTH tetR-type" evidence="3">
    <location>
        <begin position="10"/>
        <end position="70"/>
    </location>
</feature>
<dbReference type="AlphaFoldDB" id="A0A267MDD1"/>
<protein>
    <recommendedName>
        <fullName evidence="3">HTH tetR-type domain-containing protein</fullName>
    </recommendedName>
</protein>
<dbReference type="PRINTS" id="PR00455">
    <property type="entry name" value="HTHTETR"/>
</dbReference>
<evidence type="ECO:0000313" key="4">
    <source>
        <dbReference type="EMBL" id="PAB56918.1"/>
    </source>
</evidence>
<dbReference type="PROSITE" id="PS01081">
    <property type="entry name" value="HTH_TETR_1"/>
    <property type="match status" value="1"/>
</dbReference>
<evidence type="ECO:0000313" key="5">
    <source>
        <dbReference type="Proteomes" id="UP000216024"/>
    </source>
</evidence>
<evidence type="ECO:0000256" key="1">
    <source>
        <dbReference type="ARBA" id="ARBA00023125"/>
    </source>
</evidence>
<dbReference type="InterPro" id="IPR001647">
    <property type="entry name" value="HTH_TetR"/>
</dbReference>
<dbReference type="Proteomes" id="UP000216024">
    <property type="component" value="Unassembled WGS sequence"/>
</dbReference>
<dbReference type="RefSeq" id="WP_095135752.1">
    <property type="nucleotide sequence ID" value="NZ_NIBG01000030.1"/>
</dbReference>
<evidence type="ECO:0000259" key="3">
    <source>
        <dbReference type="PROSITE" id="PS50977"/>
    </source>
</evidence>
<comment type="caution">
    <text evidence="4">The sequence shown here is derived from an EMBL/GenBank/DDBJ whole genome shotgun (WGS) entry which is preliminary data.</text>
</comment>
<organism evidence="4 5">
    <name type="scientific">Anaeromicrobium sediminis</name>
    <dbReference type="NCBI Taxonomy" id="1478221"/>
    <lineage>
        <taxon>Bacteria</taxon>
        <taxon>Bacillati</taxon>
        <taxon>Bacillota</taxon>
        <taxon>Clostridia</taxon>
        <taxon>Peptostreptococcales</taxon>
        <taxon>Thermotaleaceae</taxon>
        <taxon>Anaeromicrobium</taxon>
    </lineage>
</organism>
<dbReference type="Gene3D" id="1.10.357.10">
    <property type="entry name" value="Tetracycline Repressor, domain 2"/>
    <property type="match status" value="1"/>
</dbReference>
<keyword evidence="5" id="KW-1185">Reference proteome</keyword>
<feature type="DNA-binding region" description="H-T-H motif" evidence="2">
    <location>
        <begin position="33"/>
        <end position="52"/>
    </location>
</feature>
<dbReference type="PROSITE" id="PS50977">
    <property type="entry name" value="HTH_TETR_2"/>
    <property type="match status" value="1"/>
</dbReference>
<keyword evidence="1 2" id="KW-0238">DNA-binding</keyword>
<proteinExistence type="predicted"/>
<accession>A0A267MDD1</accession>